<organism evidence="1 2">
    <name type="scientific">Halobacillus salinarum</name>
    <dbReference type="NCBI Taxonomy" id="2932257"/>
    <lineage>
        <taxon>Bacteria</taxon>
        <taxon>Bacillati</taxon>
        <taxon>Bacillota</taxon>
        <taxon>Bacilli</taxon>
        <taxon>Bacillales</taxon>
        <taxon>Bacillaceae</taxon>
        <taxon>Halobacillus</taxon>
    </lineage>
</organism>
<accession>A0ABY4EFI3</accession>
<dbReference type="Proteomes" id="UP000831787">
    <property type="component" value="Chromosome"/>
</dbReference>
<dbReference type="InterPro" id="IPR036638">
    <property type="entry name" value="HLH_DNA-bd_sf"/>
</dbReference>
<dbReference type="InterPro" id="IPR037208">
    <property type="entry name" value="Spo0E-like_sf"/>
</dbReference>
<dbReference type="SUPFAM" id="SSF140500">
    <property type="entry name" value="BAS1536-like"/>
    <property type="match status" value="1"/>
</dbReference>
<dbReference type="Gene3D" id="4.10.280.10">
    <property type="entry name" value="Helix-loop-helix DNA-binding domain"/>
    <property type="match status" value="1"/>
</dbReference>
<proteinExistence type="predicted"/>
<dbReference type="RefSeq" id="WP_244708595.1">
    <property type="nucleotide sequence ID" value="NZ_CP095073.1"/>
</dbReference>
<dbReference type="Pfam" id="PF09388">
    <property type="entry name" value="SpoOE-like"/>
    <property type="match status" value="1"/>
</dbReference>
<reference evidence="1 2" key="1">
    <citation type="submission" date="2022-04" db="EMBL/GenBank/DDBJ databases">
        <title>Halobacillus sp. isolated from saltern.</title>
        <authorList>
            <person name="Won M."/>
            <person name="Lee C.-M."/>
            <person name="Woen H.-Y."/>
            <person name="Kwon S.-W."/>
        </authorList>
    </citation>
    <scope>NUCLEOTIDE SEQUENCE [LARGE SCALE GENOMIC DNA]</scope>
    <source>
        <strain evidence="1 2">SSBR10-3</strain>
    </source>
</reference>
<evidence type="ECO:0000313" key="2">
    <source>
        <dbReference type="Proteomes" id="UP000831787"/>
    </source>
</evidence>
<gene>
    <name evidence="1" type="ORF">MUN89_15000</name>
</gene>
<evidence type="ECO:0000313" key="1">
    <source>
        <dbReference type="EMBL" id="UOQ43236.1"/>
    </source>
</evidence>
<name>A0ABY4EFI3_9BACI</name>
<dbReference type="EMBL" id="CP095073">
    <property type="protein sequence ID" value="UOQ43236.1"/>
    <property type="molecule type" value="Genomic_DNA"/>
</dbReference>
<protein>
    <submittedName>
        <fullName evidence="1">Aspartyl-phosphate phosphatase Spo0E family protein</fullName>
    </submittedName>
</protein>
<dbReference type="InterPro" id="IPR018540">
    <property type="entry name" value="Spo0E-like"/>
</dbReference>
<keyword evidence="2" id="KW-1185">Reference proteome</keyword>
<sequence>MGDAEEKSLTFKIEQLRKKMTETAIQQGFSSPESIQISQELDHLLNLYQNQKKQK</sequence>